<reference evidence="3" key="1">
    <citation type="submission" date="2025-08" db="UniProtKB">
        <authorList>
            <consortium name="RefSeq"/>
        </authorList>
    </citation>
    <scope>IDENTIFICATION</scope>
    <source>
        <tissue evidence="3">Whole body</tissue>
    </source>
</reference>
<organism evidence="2 3">
    <name type="scientific">Vanessa tameamea</name>
    <name type="common">Kamehameha butterfly</name>
    <dbReference type="NCBI Taxonomy" id="334116"/>
    <lineage>
        <taxon>Eukaryota</taxon>
        <taxon>Metazoa</taxon>
        <taxon>Ecdysozoa</taxon>
        <taxon>Arthropoda</taxon>
        <taxon>Hexapoda</taxon>
        <taxon>Insecta</taxon>
        <taxon>Pterygota</taxon>
        <taxon>Neoptera</taxon>
        <taxon>Endopterygota</taxon>
        <taxon>Lepidoptera</taxon>
        <taxon>Glossata</taxon>
        <taxon>Ditrysia</taxon>
        <taxon>Papilionoidea</taxon>
        <taxon>Nymphalidae</taxon>
        <taxon>Nymphalinae</taxon>
        <taxon>Vanessa</taxon>
    </lineage>
</organism>
<feature type="region of interest" description="Disordered" evidence="1">
    <location>
        <begin position="329"/>
        <end position="349"/>
    </location>
</feature>
<evidence type="ECO:0000313" key="2">
    <source>
        <dbReference type="Proteomes" id="UP001652626"/>
    </source>
</evidence>
<evidence type="ECO:0000313" key="3">
    <source>
        <dbReference type="RefSeq" id="XP_026490672.2"/>
    </source>
</evidence>
<dbReference type="GeneID" id="113396828"/>
<accession>A0A8B8I2M7</accession>
<dbReference type="OMA" id="DFFWRTW"/>
<name>A0A8B8I2M7_VANTA</name>
<dbReference type="AlphaFoldDB" id="A0A8B8I2M7"/>
<dbReference type="RefSeq" id="XP_026490672.2">
    <property type="nucleotide sequence ID" value="XM_026634887.2"/>
</dbReference>
<proteinExistence type="predicted"/>
<protein>
    <submittedName>
        <fullName evidence="3">Uncharacterized protein LOC113396828</fullName>
    </submittedName>
</protein>
<feature type="compositionally biased region" description="Basic and acidic residues" evidence="1">
    <location>
        <begin position="339"/>
        <end position="348"/>
    </location>
</feature>
<dbReference type="Proteomes" id="UP001652626">
    <property type="component" value="Chromosome 31"/>
</dbReference>
<keyword evidence="2" id="KW-1185">Reference proteome</keyword>
<evidence type="ECO:0000256" key="1">
    <source>
        <dbReference type="SAM" id="MobiDB-lite"/>
    </source>
</evidence>
<dbReference type="OrthoDB" id="7270138at2759"/>
<gene>
    <name evidence="3" type="primary">LOC113396828</name>
</gene>
<sequence length="375" mass="44256">MNSNNFDMFLDYDSNIDTEKNNLRQRFLNRKKQIHDQDIKIKLFDKINSNKTLFVDGILHSLEANGFDLKNEMEVAFRNILTMNGSKFIFKRDFFWRTWRVVENKTGNSSIICYKCQSLINETCPKCRSGGYWIIEEKPPRCPYEILSLKTDRELCIVNNAQYYKPFDVCPSVITMRDLRISCGDFIETIWRITKTYNVPERSTTVICQGRENCEISTLYSINNNSIVFRIINSTNNVFYSRTMKSDNKNYVCFNDCGIFNPVTKEIKKREGPLIYDLFKNIKNKRDSKYVNSKKEHKKNSSPIKFQGITKAVNLLSNGLHYKEQRQNEDENLQANDSHLSKPNKELLKSPCMKLQEKYLKEYDDDDDSDYYDYK</sequence>